<keyword evidence="1" id="KW-0175">Coiled coil</keyword>
<accession>A0A8S3WPJ1</accession>
<dbReference type="AlphaFoldDB" id="A0A8S3WPJ1"/>
<evidence type="ECO:0000256" key="1">
    <source>
        <dbReference type="SAM" id="Coils"/>
    </source>
</evidence>
<gene>
    <name evidence="2" type="ORF">PAPOLLO_LOCUS8698</name>
</gene>
<reference evidence="2" key="1">
    <citation type="submission" date="2021-04" db="EMBL/GenBank/DDBJ databases">
        <authorList>
            <person name="Tunstrom K."/>
        </authorList>
    </citation>
    <scope>NUCLEOTIDE SEQUENCE</scope>
</reference>
<evidence type="ECO:0000313" key="2">
    <source>
        <dbReference type="EMBL" id="CAG4973118.1"/>
    </source>
</evidence>
<comment type="caution">
    <text evidence="2">The sequence shown here is derived from an EMBL/GenBank/DDBJ whole genome shotgun (WGS) entry which is preliminary data.</text>
</comment>
<dbReference type="OrthoDB" id="7490061at2759"/>
<keyword evidence="3" id="KW-1185">Reference proteome</keyword>
<feature type="coiled-coil region" evidence="1">
    <location>
        <begin position="1"/>
        <end position="35"/>
    </location>
</feature>
<organism evidence="2 3">
    <name type="scientific">Parnassius apollo</name>
    <name type="common">Apollo butterfly</name>
    <name type="synonym">Papilio apollo</name>
    <dbReference type="NCBI Taxonomy" id="110799"/>
    <lineage>
        <taxon>Eukaryota</taxon>
        <taxon>Metazoa</taxon>
        <taxon>Ecdysozoa</taxon>
        <taxon>Arthropoda</taxon>
        <taxon>Hexapoda</taxon>
        <taxon>Insecta</taxon>
        <taxon>Pterygota</taxon>
        <taxon>Neoptera</taxon>
        <taxon>Endopterygota</taxon>
        <taxon>Lepidoptera</taxon>
        <taxon>Glossata</taxon>
        <taxon>Ditrysia</taxon>
        <taxon>Papilionoidea</taxon>
        <taxon>Papilionidae</taxon>
        <taxon>Parnassiinae</taxon>
        <taxon>Parnassini</taxon>
        <taxon>Parnassius</taxon>
        <taxon>Parnassius</taxon>
    </lineage>
</organism>
<dbReference type="EMBL" id="CAJQZP010000631">
    <property type="protein sequence ID" value="CAG4973118.1"/>
    <property type="molecule type" value="Genomic_DNA"/>
</dbReference>
<protein>
    <submittedName>
        <fullName evidence="2">(apollo) hypothetical protein</fullName>
    </submittedName>
</protein>
<dbReference type="Proteomes" id="UP000691718">
    <property type="component" value="Unassembled WGS sequence"/>
</dbReference>
<sequence length="166" mass="19140">MKESQEQLLNAKKEITELENQIRELSIKLNTQRDKEQLISRDKTENNKINNAFTKQNIFIMGTQQCIGLAAELTKSRMNSRYEDYQVTAFIKPFAFTEEVLKPCTNLKVDTYDKIISCVGENDDDPVTAIAELYAALKLLKHATVIVMNVTKIYFKHAIKINMYKV</sequence>
<proteinExistence type="predicted"/>
<name>A0A8S3WPJ1_PARAO</name>
<evidence type="ECO:0000313" key="3">
    <source>
        <dbReference type="Proteomes" id="UP000691718"/>
    </source>
</evidence>